<comment type="subcellular location">
    <subcellularLocation>
        <location evidence="1">Nucleus</location>
    </subcellularLocation>
</comment>
<dbReference type="InterPro" id="IPR016024">
    <property type="entry name" value="ARM-type_fold"/>
</dbReference>
<dbReference type="Pfam" id="PF08620">
    <property type="entry name" value="RPAP1_C"/>
    <property type="match status" value="1"/>
</dbReference>
<dbReference type="InterPro" id="IPR013929">
    <property type="entry name" value="RPAP1_C"/>
</dbReference>
<evidence type="ECO:0000256" key="1">
    <source>
        <dbReference type="ARBA" id="ARBA00004123"/>
    </source>
</evidence>
<dbReference type="Pfam" id="PF25766">
    <property type="entry name" value="TPR_RPAP1"/>
    <property type="match status" value="1"/>
</dbReference>
<dbReference type="PANTHER" id="PTHR21483">
    <property type="entry name" value="RNA POLYMERASE II-ASSOCIATED PROTEIN 1"/>
    <property type="match status" value="1"/>
</dbReference>
<feature type="compositionally biased region" description="Polar residues" evidence="5">
    <location>
        <begin position="234"/>
        <end position="261"/>
    </location>
</feature>
<feature type="region of interest" description="Disordered" evidence="5">
    <location>
        <begin position="234"/>
        <end position="267"/>
    </location>
</feature>
<evidence type="ECO:0008006" key="10">
    <source>
        <dbReference type="Google" id="ProtNLM"/>
    </source>
</evidence>
<dbReference type="Pfam" id="PF08621">
    <property type="entry name" value="RPAP1_N"/>
    <property type="match status" value="1"/>
</dbReference>
<evidence type="ECO:0000313" key="9">
    <source>
        <dbReference type="EMBL" id="CAD7260537.1"/>
    </source>
</evidence>
<evidence type="ECO:0000256" key="4">
    <source>
        <dbReference type="ARBA" id="ARBA00023242"/>
    </source>
</evidence>
<evidence type="ECO:0000259" key="8">
    <source>
        <dbReference type="Pfam" id="PF25766"/>
    </source>
</evidence>
<accession>A0A7R9ATW1</accession>
<feature type="domain" description="RPAP1 N-terminal" evidence="7">
    <location>
        <begin position="189"/>
        <end position="232"/>
    </location>
</feature>
<dbReference type="GO" id="GO:0006366">
    <property type="term" value="P:transcription by RNA polymerase II"/>
    <property type="evidence" value="ECO:0007669"/>
    <property type="project" value="InterPro"/>
</dbReference>
<feature type="domain" description="RPAP1/MINIYO-like TPR repeats" evidence="8">
    <location>
        <begin position="1166"/>
        <end position="1378"/>
    </location>
</feature>
<keyword evidence="4" id="KW-0539">Nucleus</keyword>
<proteinExistence type="inferred from homology"/>
<organism evidence="9">
    <name type="scientific">Timema shepardi</name>
    <name type="common">Walking stick</name>
    <dbReference type="NCBI Taxonomy" id="629360"/>
    <lineage>
        <taxon>Eukaryota</taxon>
        <taxon>Metazoa</taxon>
        <taxon>Ecdysozoa</taxon>
        <taxon>Arthropoda</taxon>
        <taxon>Hexapoda</taxon>
        <taxon>Insecta</taxon>
        <taxon>Pterygota</taxon>
        <taxon>Neoptera</taxon>
        <taxon>Polyneoptera</taxon>
        <taxon>Phasmatodea</taxon>
        <taxon>Timematodea</taxon>
        <taxon>Timematoidea</taxon>
        <taxon>Timematidae</taxon>
        <taxon>Timema</taxon>
    </lineage>
</organism>
<sequence>MFQRPKPSEDEEDILKQQEEFLRNKSFKPSASVVNKRKANAQQGQLASAVELNTTSALANYATEAGINPLVLGEILERSTSIKTFAPPTSSTGSNGFPKAFTRDKLLRERGKSIFAQQLDILNDGRHQQRHSQEKHPTHGDKTSKHVDYFNLRFDVPDLIQDTSHFKPPDIAQPIGDHSYILTGQDAEELHRENVMKLAGLSVKEIHAERQSLVSQLDSNLVEFLLSRCKNTERNSQTLDQPSSSGSIKTRNKNDLSSTADGTDMDVDSQSYQLKDVNSSIILKPENVVDRCEMFESGKAVDFCNNESSNISNPLSVLESTKKGFQCGILEPKKDVNRLEESEAQKGTNSLDMLDRTSVVDAAASLDIEFCRNEGIDTVKMETEVPEERGKEVDVVPSDIASQANRWLHMDMIEQEKLAWTADLPEPKPLPPDQPYGARFDFQGVLLPYVENNVDVRKALYHHGDEPGRPGYSLQELYQLSRSSVLQQRVLALNTIANIVDKVKCGFYDECLQSPLLDELMASDVFLLLRFSLDDNTETQVTATLVALRSLLCNQPDEDCLDRLLGCCRGHHQPSLAPLSKTEPSEEKELKEQEAELKDHQILQIDLVKASLRTDLVLRIRYILEVVKPCPKAVLSALDILTRIARHSNDATLAITCCPRLLNFIFLQFLPKDWATIVGSSRPADMKSVYGVPLVEAVKLARVIACRSRILASDLVHKYCIMDSLLGYISIDPSECGLPHKEALKLSLESLYLWQTLLAYNLATHHFGDLYPVLTRLLMFHLSVTSVSNASSLFDHEHGTALICLIEQAVLTAHAQSNKLVNQQVNQLKQRIIHSLGRDHVRGYQPLLETCAHKWLSQLATAEELTFSALKLVGATLSSLAAYYSVFQTWPDTDVVSQIDQVVNLVDKYLLQFMQSPNYFKLMGNLRSSSCLLSHQTAGTKRDPEALPSLGALSWGGSEVVPVLGPSSPVPLLQGVLNLLIAGHMLHKNLSTQCMKLILGAPAMHEFLTSLIECHQPNLTNSWFTRYEIHLLASMLKLASLCHDYHTELFHTAALRLAVFVQSQDRSMLVDLFSNIVFNPQFSRESMSLVPLVESLKLSENDGSETSVLPKHQLLTDALYRLDDLKSCYQKALGLSDAEEVSPLDVISLTFGEKGNEPALPGDWGFLPILALYTKELSGQPASDAAILTVTRCLQWLFVLECMRPTAASFISVTARFCRLSTIFLSASDLFLDPVIHNYLDALLRRLMTKNSLLVFTEKIPGLSSFFDLYTQLVDQFEGVSYGDKLFGHFLLIPLQQRHSGEYRKLVWGEHTPILRLLPAKWGEPLFPYENLIEPRETDPTLLTCYLNALVSEKVQSAHSPVLYHAAAEHVVSFIASYADTTLARQLTDRIVKLGNGIVMGDLKAKVGKEKRGFEEVLGNYSAHTTSLVLTDSSQLTSDSSEKSPDQIIRGKQLNAGITSRTKKQLNTVMSDIQKREAAQCWYNIQTR</sequence>
<dbReference type="InterPro" id="IPR013930">
    <property type="entry name" value="RPAP1_N"/>
</dbReference>
<evidence type="ECO:0000256" key="5">
    <source>
        <dbReference type="SAM" id="MobiDB-lite"/>
    </source>
</evidence>
<keyword evidence="3" id="KW-0804">Transcription</keyword>
<dbReference type="PANTHER" id="PTHR21483:SF18">
    <property type="entry name" value="RNA POLYMERASE II-ASSOCIATED PROTEIN 1"/>
    <property type="match status" value="1"/>
</dbReference>
<evidence type="ECO:0000259" key="7">
    <source>
        <dbReference type="Pfam" id="PF08621"/>
    </source>
</evidence>
<dbReference type="InterPro" id="IPR039913">
    <property type="entry name" value="RPAP1/Rba50"/>
</dbReference>
<comment type="similarity">
    <text evidence="2">Belongs to the RPAP1 family.</text>
</comment>
<name>A0A7R9ATW1_TIMSH</name>
<dbReference type="EMBL" id="OC001726">
    <property type="protein sequence ID" value="CAD7260537.1"/>
    <property type="molecule type" value="Genomic_DNA"/>
</dbReference>
<reference evidence="9" key="1">
    <citation type="submission" date="2020-11" db="EMBL/GenBank/DDBJ databases">
        <authorList>
            <person name="Tran Van P."/>
        </authorList>
    </citation>
    <scope>NUCLEOTIDE SEQUENCE</scope>
</reference>
<feature type="domain" description="RPAP1 C-terminal" evidence="6">
    <location>
        <begin position="438"/>
        <end position="503"/>
    </location>
</feature>
<protein>
    <recommendedName>
        <fullName evidence="10">RNA polymerase II-associated protein 1</fullName>
    </recommendedName>
</protein>
<evidence type="ECO:0000259" key="6">
    <source>
        <dbReference type="Pfam" id="PF08620"/>
    </source>
</evidence>
<dbReference type="InterPro" id="IPR057989">
    <property type="entry name" value="TPR_RPAP1/MINIYO-like"/>
</dbReference>
<evidence type="ECO:0000256" key="2">
    <source>
        <dbReference type="ARBA" id="ARBA00009953"/>
    </source>
</evidence>
<dbReference type="SUPFAM" id="SSF48371">
    <property type="entry name" value="ARM repeat"/>
    <property type="match status" value="1"/>
</dbReference>
<gene>
    <name evidence="9" type="ORF">TSIB3V08_LOCUS4710</name>
</gene>
<evidence type="ECO:0000256" key="3">
    <source>
        <dbReference type="ARBA" id="ARBA00023163"/>
    </source>
</evidence>